<gene>
    <name evidence="1" type="ORF">HAND00432_LOCUS28702</name>
</gene>
<evidence type="ECO:0008006" key="2">
    <source>
        <dbReference type="Google" id="ProtNLM"/>
    </source>
</evidence>
<dbReference type="EMBL" id="HBFX01047729">
    <property type="protein sequence ID" value="CAD8977694.1"/>
    <property type="molecule type" value="Transcribed_RNA"/>
</dbReference>
<protein>
    <recommendedName>
        <fullName evidence="2">Tubulin--tyrosine ligase-like protein 9</fullName>
    </recommendedName>
</protein>
<dbReference type="PROSITE" id="PS51221">
    <property type="entry name" value="TTL"/>
    <property type="match status" value="1"/>
</dbReference>
<dbReference type="PANTHER" id="PTHR47551:SF1">
    <property type="entry name" value="TUBULIN--TYROSINE LIGASE PBY1-RELATED"/>
    <property type="match status" value="1"/>
</dbReference>
<dbReference type="SUPFAM" id="SSF56059">
    <property type="entry name" value="Glutathione synthetase ATP-binding domain-like"/>
    <property type="match status" value="1"/>
</dbReference>
<reference evidence="1" key="1">
    <citation type="submission" date="2021-01" db="EMBL/GenBank/DDBJ databases">
        <authorList>
            <person name="Corre E."/>
            <person name="Pelletier E."/>
            <person name="Niang G."/>
            <person name="Scheremetjew M."/>
            <person name="Finn R."/>
            <person name="Kale V."/>
            <person name="Holt S."/>
            <person name="Cochrane G."/>
            <person name="Meng A."/>
            <person name="Brown T."/>
            <person name="Cohen L."/>
        </authorList>
    </citation>
    <scope>NUCLEOTIDE SEQUENCE</scope>
    <source>
        <strain evidence="1">CCMP644</strain>
    </source>
</reference>
<dbReference type="Gene3D" id="3.30.470.20">
    <property type="entry name" value="ATP-grasp fold, B domain"/>
    <property type="match status" value="1"/>
</dbReference>
<dbReference type="AlphaFoldDB" id="A0A7S1ENG5"/>
<dbReference type="InterPro" id="IPR027746">
    <property type="entry name" value="TTL"/>
</dbReference>
<dbReference type="PANTHER" id="PTHR47551">
    <property type="entry name" value="TUBULIN--TYROSINE LIGASE PBY1-RELATED"/>
    <property type="match status" value="1"/>
</dbReference>
<evidence type="ECO:0000313" key="1">
    <source>
        <dbReference type="EMBL" id="CAD8977694.1"/>
    </source>
</evidence>
<dbReference type="InterPro" id="IPR004344">
    <property type="entry name" value="TTL/TTLL_fam"/>
</dbReference>
<dbReference type="GO" id="GO:0000932">
    <property type="term" value="C:P-body"/>
    <property type="evidence" value="ECO:0007669"/>
    <property type="project" value="TreeGrafter"/>
</dbReference>
<sequence length="319" mass="35231">MLIVGSDYSLSMSMNKGAAVDKFCDEAAARGEQRVRDLMQGVSGEPRRPWMIQKYIERPLLVDQRKFHLRATVLAVGRLKVYLHTQMVALTASRPYSTTNLEDLAAHASNHSVQERVGDAKASEEGTCLLRDLHHRVDTTPAILRTACRLHGEKPDSIYVSGYGWHHTSSDPSGHKRDASFDPQEFGSSWACDVWGEALRIVRVIFHAATHSKDATKKQARIFFPLPSCFELFGVDIMLDLDGRVWLLEVNCDPDFKVFGDAHKGVAQRIVDDALALAIDPVFPPPSEAGPRPNGFRLAFEHQDCATNGGLDGGKPGEG</sequence>
<proteinExistence type="predicted"/>
<dbReference type="Pfam" id="PF03133">
    <property type="entry name" value="TTL"/>
    <property type="match status" value="2"/>
</dbReference>
<name>A0A7S1ENG5_HEMAN</name>
<organism evidence="1">
    <name type="scientific">Hemiselmis andersenii</name>
    <name type="common">Cryptophyte alga</name>
    <dbReference type="NCBI Taxonomy" id="464988"/>
    <lineage>
        <taxon>Eukaryota</taxon>
        <taxon>Cryptophyceae</taxon>
        <taxon>Cryptomonadales</taxon>
        <taxon>Hemiselmidaceae</taxon>
        <taxon>Hemiselmis</taxon>
    </lineage>
</organism>
<accession>A0A7S1ENG5</accession>